<evidence type="ECO:0000313" key="2">
    <source>
        <dbReference type="EMBL" id="KAB2572608.1"/>
    </source>
</evidence>
<dbReference type="EMBL" id="MDYX01000040">
    <property type="protein sequence ID" value="KAF9630386.1"/>
    <property type="molecule type" value="Genomic_DNA"/>
</dbReference>
<dbReference type="Proteomes" id="UP000627934">
    <property type="component" value="Unassembled WGS sequence"/>
</dbReference>
<feature type="region of interest" description="Disordered" evidence="1">
    <location>
        <begin position="1"/>
        <end position="23"/>
    </location>
</feature>
<dbReference type="Proteomes" id="UP000325902">
    <property type="component" value="Unassembled WGS sequence"/>
</dbReference>
<dbReference type="AlphaFoldDB" id="A0A5N5D4F9"/>
<organism evidence="2 4">
    <name type="scientific">Lasiodiplodia theobromae</name>
    <dbReference type="NCBI Taxonomy" id="45133"/>
    <lineage>
        <taxon>Eukaryota</taxon>
        <taxon>Fungi</taxon>
        <taxon>Dikarya</taxon>
        <taxon>Ascomycota</taxon>
        <taxon>Pezizomycotina</taxon>
        <taxon>Dothideomycetes</taxon>
        <taxon>Dothideomycetes incertae sedis</taxon>
        <taxon>Botryosphaeriales</taxon>
        <taxon>Botryosphaeriaceae</taxon>
        <taxon>Lasiodiplodia</taxon>
    </lineage>
</organism>
<gene>
    <name evidence="3" type="ORF">BFW01_g948</name>
    <name evidence="2" type="ORF">DBV05_g8698</name>
</gene>
<sequence>MHASAIAPVSFKKDNTPKSPNISSGGVGCTLMNSIDREELVNFGGAISSGGVGCTVMNSLEQDELVDFGGAISSGGVGCTVM</sequence>
<comment type="caution">
    <text evidence="2">The sequence shown here is derived from an EMBL/GenBank/DDBJ whole genome shotgun (WGS) entry which is preliminary data.</text>
</comment>
<evidence type="ECO:0000313" key="4">
    <source>
        <dbReference type="Proteomes" id="UP000325902"/>
    </source>
</evidence>
<dbReference type="EMBL" id="VCHE01000074">
    <property type="protein sequence ID" value="KAB2572608.1"/>
    <property type="molecule type" value="Genomic_DNA"/>
</dbReference>
<evidence type="ECO:0000256" key="1">
    <source>
        <dbReference type="SAM" id="MobiDB-lite"/>
    </source>
</evidence>
<keyword evidence="4" id="KW-1185">Reference proteome</keyword>
<accession>A0A5N5D4F9</accession>
<reference evidence="3" key="1">
    <citation type="submission" date="2016-08" db="EMBL/GenBank/DDBJ databases">
        <authorList>
            <person name="Yan J."/>
        </authorList>
    </citation>
    <scope>NUCLEOTIDE SEQUENCE</scope>
    <source>
        <strain evidence="3">CSS-01s</strain>
    </source>
</reference>
<evidence type="ECO:0000313" key="3">
    <source>
        <dbReference type="EMBL" id="KAF9630386.1"/>
    </source>
</evidence>
<reference evidence="2 4" key="3">
    <citation type="journal article" date="2019" name="Sci. Rep.">
        <title>A multi-omics analysis of the grapevine pathogen Lasiodiplodia theobromae reveals that temperature affects the expression of virulence- and pathogenicity-related genes.</title>
        <authorList>
            <person name="Felix C."/>
            <person name="Meneses R."/>
            <person name="Goncalves M.F.M."/>
            <person name="Tilleman L."/>
            <person name="Duarte A.S."/>
            <person name="Jorrin-Novo J.V."/>
            <person name="Van de Peer Y."/>
            <person name="Deforce D."/>
            <person name="Van Nieuwerburgh F."/>
            <person name="Esteves A.C."/>
            <person name="Alves A."/>
        </authorList>
    </citation>
    <scope>NUCLEOTIDE SEQUENCE [LARGE SCALE GENOMIC DNA]</scope>
    <source>
        <strain evidence="2 4">LA-SOL3</strain>
    </source>
</reference>
<name>A0A5N5D4F9_9PEZI</name>
<reference evidence="3" key="2">
    <citation type="journal article" date="2018" name="DNA Res.">
        <title>Comparative genome and transcriptome analyses reveal adaptations to opportunistic infections in woody plant degrading pathogens of Botryosphaeriaceae.</title>
        <authorList>
            <person name="Yan J.Y."/>
            <person name="Zhao W.S."/>
            <person name="Chen Z."/>
            <person name="Xing Q.K."/>
            <person name="Zhang W."/>
            <person name="Chethana K.W.T."/>
            <person name="Xue M.F."/>
            <person name="Xu J.P."/>
            <person name="Phillips A.J.L."/>
            <person name="Wang Y."/>
            <person name="Liu J.H."/>
            <person name="Liu M."/>
            <person name="Zhou Y."/>
            <person name="Jayawardena R.S."/>
            <person name="Manawasinghe I.S."/>
            <person name="Huang J.B."/>
            <person name="Qiao G.H."/>
            <person name="Fu C.Y."/>
            <person name="Guo F.F."/>
            <person name="Dissanayake A.J."/>
            <person name="Peng Y.L."/>
            <person name="Hyde K.D."/>
            <person name="Li X.H."/>
        </authorList>
    </citation>
    <scope>NUCLEOTIDE SEQUENCE</scope>
    <source>
        <strain evidence="3">CSS-01s</strain>
    </source>
</reference>
<proteinExistence type="predicted"/>
<protein>
    <submittedName>
        <fullName evidence="2">Uncharacterized protein</fullName>
    </submittedName>
</protein>